<keyword evidence="3" id="KW-1185">Reference proteome</keyword>
<evidence type="ECO:0000256" key="1">
    <source>
        <dbReference type="SAM" id="MobiDB-lite"/>
    </source>
</evidence>
<feature type="region of interest" description="Disordered" evidence="1">
    <location>
        <begin position="1"/>
        <end position="63"/>
    </location>
</feature>
<feature type="compositionally biased region" description="Low complexity" evidence="1">
    <location>
        <begin position="43"/>
        <end position="54"/>
    </location>
</feature>
<evidence type="ECO:0000313" key="3">
    <source>
        <dbReference type="Proteomes" id="UP001276659"/>
    </source>
</evidence>
<evidence type="ECO:0000313" key="2">
    <source>
        <dbReference type="EMBL" id="KAK3172278.1"/>
    </source>
</evidence>
<protein>
    <submittedName>
        <fullName evidence="2">Uncharacterized protein</fullName>
    </submittedName>
</protein>
<accession>A0AAD9Z7J8</accession>
<feature type="compositionally biased region" description="Acidic residues" evidence="1">
    <location>
        <begin position="22"/>
        <end position="31"/>
    </location>
</feature>
<name>A0AAD9Z7J8_9LECA</name>
<sequence length="254" mass="28277">MSLSTEIDNMEDDMPMSIKEEGGDDEIAGGEEEPHTDSDIDSNNNNNNNTNTTNKAGRVIKPPRPVTATLKVFDTAHYQLYNPYNPKLSYKDHEITDAFTGSFGIYDDYLLYMNPGHPEIEEIPFPGIRLDDRTAAKALDGLKRKSLHARWPTEFDTNGMIRATRIPLGHAAKKLVEVGDTDVDGNAVGAGQEGWYYLWWGGIHCLMGKEGYDAGLYLIRPSHEDFICPGLGFKLTRKAIIQLPSGDPNDPTFQ</sequence>
<proteinExistence type="predicted"/>
<dbReference type="AlphaFoldDB" id="A0AAD9Z7J8"/>
<reference evidence="2" key="1">
    <citation type="submission" date="2022-11" db="EMBL/GenBank/DDBJ databases">
        <title>Chromosomal genome sequence assembly and mating type (MAT) locus characterization of the leprose asexual lichenized fungus Lepraria neglecta (Nyl.) Erichsen.</title>
        <authorList>
            <person name="Allen J.L."/>
            <person name="Pfeffer B."/>
        </authorList>
    </citation>
    <scope>NUCLEOTIDE SEQUENCE</scope>
    <source>
        <strain evidence="2">Allen 5258</strain>
    </source>
</reference>
<dbReference type="Proteomes" id="UP001276659">
    <property type="component" value="Unassembled WGS sequence"/>
</dbReference>
<dbReference type="EMBL" id="JASNWA010000007">
    <property type="protein sequence ID" value="KAK3172278.1"/>
    <property type="molecule type" value="Genomic_DNA"/>
</dbReference>
<organism evidence="2 3">
    <name type="scientific">Lepraria neglecta</name>
    <dbReference type="NCBI Taxonomy" id="209136"/>
    <lineage>
        <taxon>Eukaryota</taxon>
        <taxon>Fungi</taxon>
        <taxon>Dikarya</taxon>
        <taxon>Ascomycota</taxon>
        <taxon>Pezizomycotina</taxon>
        <taxon>Lecanoromycetes</taxon>
        <taxon>OSLEUM clade</taxon>
        <taxon>Lecanoromycetidae</taxon>
        <taxon>Lecanorales</taxon>
        <taxon>Lecanorineae</taxon>
        <taxon>Stereocaulaceae</taxon>
        <taxon>Lepraria</taxon>
    </lineage>
</organism>
<gene>
    <name evidence="2" type="ORF">OEA41_005599</name>
</gene>
<comment type="caution">
    <text evidence="2">The sequence shown here is derived from an EMBL/GenBank/DDBJ whole genome shotgun (WGS) entry which is preliminary data.</text>
</comment>